<dbReference type="EMBL" id="LQMT02000007">
    <property type="protein sequence ID" value="ONF73728.1"/>
    <property type="molecule type" value="Genomic_DNA"/>
</dbReference>
<evidence type="ECO:0000256" key="1">
    <source>
        <dbReference type="SAM" id="MobiDB-lite"/>
    </source>
</evidence>
<feature type="region of interest" description="Disordered" evidence="1">
    <location>
        <begin position="155"/>
        <end position="198"/>
    </location>
</feature>
<reference evidence="3 4" key="1">
    <citation type="submission" date="2016-12" db="EMBL/GenBank/DDBJ databases">
        <title>Amycolatopsis keratiniphila subsp. keratiniphila genome sequencing and assembly.</title>
        <authorList>
            <person name="Mayilraj S."/>
            <person name="Kaur N."/>
        </authorList>
    </citation>
    <scope>NUCLEOTIDE SEQUENCE [LARGE SCALE GENOMIC DNA]</scope>
    <source>
        <strain evidence="3 4">DSM 44409</strain>
    </source>
</reference>
<sequence length="266" mass="28233">MLVTRSYFVSAKAIGFPVERDSVLQLVTVIVGVIVGLTFLFGFGNVLAFGLRLGVSGWVAPLVAPAVDLSVLALLIAIRQLSLRGASADVIRPAKRLLLVSSVVTLALNVAEPLIAGEIGRALFDAVGPLLLIGWADVGPALLRELASAAHPAEAPTVLAPPPNPLVPTAPEAPSDTPPQEIDTSPPPTKRSSLSKLDDDLVGRAIGVDRRHREEHQRPISAEGLMRHFGLGAERSRLLMRTVRARWETEHSIPSGRDGATIDLHG</sequence>
<dbReference type="Proteomes" id="UP000076660">
    <property type="component" value="Unassembled WGS sequence"/>
</dbReference>
<feature type="transmembrane region" description="Helical" evidence="2">
    <location>
        <begin position="97"/>
        <end position="116"/>
    </location>
</feature>
<organism evidence="3 4">
    <name type="scientific">Amycolatopsis keratiniphila subsp. keratiniphila</name>
    <dbReference type="NCBI Taxonomy" id="227715"/>
    <lineage>
        <taxon>Bacteria</taxon>
        <taxon>Bacillati</taxon>
        <taxon>Actinomycetota</taxon>
        <taxon>Actinomycetes</taxon>
        <taxon>Pseudonocardiales</taxon>
        <taxon>Pseudonocardiaceae</taxon>
        <taxon>Amycolatopsis</taxon>
        <taxon>Amycolatopsis japonica group</taxon>
    </lineage>
</organism>
<feature type="compositionally biased region" description="Pro residues" evidence="1">
    <location>
        <begin position="159"/>
        <end position="168"/>
    </location>
</feature>
<evidence type="ECO:0008006" key="5">
    <source>
        <dbReference type="Google" id="ProtNLM"/>
    </source>
</evidence>
<keyword evidence="2" id="KW-1133">Transmembrane helix</keyword>
<comment type="caution">
    <text evidence="3">The sequence shown here is derived from an EMBL/GenBank/DDBJ whole genome shotgun (WGS) entry which is preliminary data.</text>
</comment>
<name>A0A1W2M1J7_9PSEU</name>
<gene>
    <name evidence="3" type="ORF">AVR91_0206395</name>
</gene>
<dbReference type="OrthoDB" id="4330798at2"/>
<accession>A0A1W2M1J7</accession>
<protein>
    <recommendedName>
        <fullName evidence="5">DUF2637 domain-containing protein</fullName>
    </recommendedName>
</protein>
<keyword evidence="2" id="KW-0472">Membrane</keyword>
<evidence type="ECO:0000256" key="2">
    <source>
        <dbReference type="SAM" id="Phobius"/>
    </source>
</evidence>
<proteinExistence type="predicted"/>
<evidence type="ECO:0000313" key="3">
    <source>
        <dbReference type="EMBL" id="ONF73728.1"/>
    </source>
</evidence>
<keyword evidence="2" id="KW-0812">Transmembrane</keyword>
<feature type="transmembrane region" description="Helical" evidence="2">
    <location>
        <begin position="55"/>
        <end position="76"/>
    </location>
</feature>
<evidence type="ECO:0000313" key="4">
    <source>
        <dbReference type="Proteomes" id="UP000076660"/>
    </source>
</evidence>
<feature type="transmembrane region" description="Helical" evidence="2">
    <location>
        <begin position="23"/>
        <end position="43"/>
    </location>
</feature>
<dbReference type="AlphaFoldDB" id="A0A1W2M1J7"/>